<feature type="domain" description="Calponin-homology (CH)" evidence="2">
    <location>
        <begin position="127"/>
        <end position="233"/>
    </location>
</feature>
<reference evidence="3" key="1">
    <citation type="submission" date="2022-10" db="EMBL/GenBank/DDBJ databases">
        <title>Novel sulphate-reducing endosymbionts in the free-living metamonad Anaeramoeba.</title>
        <authorList>
            <person name="Jerlstrom-Hultqvist J."/>
            <person name="Cepicka I."/>
            <person name="Gallot-Lavallee L."/>
            <person name="Salas-Leiva D."/>
            <person name="Curtis B.A."/>
            <person name="Zahonova K."/>
            <person name="Pipaliya S."/>
            <person name="Dacks J."/>
            <person name="Roger A.J."/>
        </authorList>
    </citation>
    <scope>NUCLEOTIDE SEQUENCE</scope>
    <source>
        <strain evidence="3">BMAN</strain>
    </source>
</reference>
<accession>A0A9Q0R7Q1</accession>
<feature type="coiled-coil region" evidence="1">
    <location>
        <begin position="297"/>
        <end position="575"/>
    </location>
</feature>
<evidence type="ECO:0000313" key="3">
    <source>
        <dbReference type="EMBL" id="KAJ5070254.1"/>
    </source>
</evidence>
<evidence type="ECO:0000256" key="1">
    <source>
        <dbReference type="SAM" id="Coils"/>
    </source>
</evidence>
<protein>
    <recommendedName>
        <fullName evidence="2">Calponin-homology (CH) domain-containing protein</fullName>
    </recommendedName>
</protein>
<dbReference type="OrthoDB" id="10057795at2759"/>
<dbReference type="InterPro" id="IPR001715">
    <property type="entry name" value="CH_dom"/>
</dbReference>
<gene>
    <name evidence="3" type="ORF">M0811_11102</name>
</gene>
<keyword evidence="4" id="KW-1185">Reference proteome</keyword>
<keyword evidence="1" id="KW-0175">Coiled coil</keyword>
<dbReference type="Gene3D" id="1.10.418.10">
    <property type="entry name" value="Calponin-like domain"/>
    <property type="match status" value="2"/>
</dbReference>
<dbReference type="InterPro" id="IPR036872">
    <property type="entry name" value="CH_dom_sf"/>
</dbReference>
<sequence length="599" mass="71432">MLSLTYQKKDEIIIKNPKVFLNWIKTNISKEIPCKDLSNDFCDGFLLQELLQNLTFLQFILPFKKPLSTMENKMNLLMLLNIAKFQLYIPLKITPIQIVENNKKEILQMIWDLITFFRLSKKPKEIQDYQILLKSWINSIISKYGIEISNFTDNLFDGQVFAMILNHYFPDLITKTITETNIDKISIELSNEVFEKAQKVGIPQLFETKDIMNKKIGAYENMAYLAEIYHRCVTEKDFPSIIAKSLEKSSKFKIHSSYRFVSEIFSDKNQEENKINLEKKVLNQKFRSIIVQIHEKIQKEKSKINSIQKSLSQITEKNKTPISEMNMQFLETENRQLSKQLDELNKNQNENRNSYQKQITQLKNKIELLDVLLNRKEKSYTKKIRNEKQKENDEISSIQYNIQILKTEEEILRQKLTEKEEKQKDEETKQLESSIKSMDEKIGELQQNLLLSENEKEVLSQTNNRIQFNLERIQQEMKSIKDLDFEKNQTENLRKEVLILQESQDKKIMQLQSKLDNLEKEVDKIYEIQEKQKSNQLYLDFQKLKHEIKQKQDTLEKKEQKIRELEQEGQKISQTNFKGNKQIQPSFSAKRRIYRYFEH</sequence>
<dbReference type="AlphaFoldDB" id="A0A9Q0R7Q1"/>
<proteinExistence type="predicted"/>
<dbReference type="PROSITE" id="PS50021">
    <property type="entry name" value="CH"/>
    <property type="match status" value="2"/>
</dbReference>
<dbReference type="Pfam" id="PF00307">
    <property type="entry name" value="CH"/>
    <property type="match status" value="2"/>
</dbReference>
<evidence type="ECO:0000259" key="2">
    <source>
        <dbReference type="PROSITE" id="PS50021"/>
    </source>
</evidence>
<organism evidence="3 4">
    <name type="scientific">Anaeramoeba ignava</name>
    <name type="common">Anaerobic marine amoeba</name>
    <dbReference type="NCBI Taxonomy" id="1746090"/>
    <lineage>
        <taxon>Eukaryota</taxon>
        <taxon>Metamonada</taxon>
        <taxon>Anaeramoebidae</taxon>
        <taxon>Anaeramoeba</taxon>
    </lineage>
</organism>
<evidence type="ECO:0000313" key="4">
    <source>
        <dbReference type="Proteomes" id="UP001149090"/>
    </source>
</evidence>
<comment type="caution">
    <text evidence="3">The sequence shown here is derived from an EMBL/GenBank/DDBJ whole genome shotgun (WGS) entry which is preliminary data.</text>
</comment>
<dbReference type="Proteomes" id="UP001149090">
    <property type="component" value="Unassembled WGS sequence"/>
</dbReference>
<feature type="domain" description="Calponin-homology (CH)" evidence="2">
    <location>
        <begin position="14"/>
        <end position="118"/>
    </location>
</feature>
<name>A0A9Q0R7Q1_ANAIG</name>
<dbReference type="SUPFAM" id="SSF47576">
    <property type="entry name" value="Calponin-homology domain, CH-domain"/>
    <property type="match status" value="1"/>
</dbReference>
<dbReference type="EMBL" id="JAPDFW010000097">
    <property type="protein sequence ID" value="KAJ5070254.1"/>
    <property type="molecule type" value="Genomic_DNA"/>
</dbReference>